<name>A0A6J7GGQ2_9ZZZZ</name>
<gene>
    <name evidence="1" type="ORF">UFOPK3592_00617</name>
</gene>
<sequence length="55" mass="6409">MNDYALDEYYATTCPSCRENSVDEYEDKCTHCLLEEMSAHYNEDIALEMSLGLDY</sequence>
<accession>A0A6J7GGQ2</accession>
<reference evidence="1" key="1">
    <citation type="submission" date="2020-05" db="EMBL/GenBank/DDBJ databases">
        <authorList>
            <person name="Chiriac C."/>
            <person name="Salcher M."/>
            <person name="Ghai R."/>
            <person name="Kavagutti S V."/>
        </authorList>
    </citation>
    <scope>NUCLEOTIDE SEQUENCE</scope>
</reference>
<protein>
    <submittedName>
        <fullName evidence="1">Unannotated protein</fullName>
    </submittedName>
</protein>
<dbReference type="AlphaFoldDB" id="A0A6J7GGQ2"/>
<proteinExistence type="predicted"/>
<dbReference type="EMBL" id="CAFBML010000068">
    <property type="protein sequence ID" value="CAB4904135.1"/>
    <property type="molecule type" value="Genomic_DNA"/>
</dbReference>
<evidence type="ECO:0000313" key="1">
    <source>
        <dbReference type="EMBL" id="CAB4904135.1"/>
    </source>
</evidence>
<organism evidence="1">
    <name type="scientific">freshwater metagenome</name>
    <dbReference type="NCBI Taxonomy" id="449393"/>
    <lineage>
        <taxon>unclassified sequences</taxon>
        <taxon>metagenomes</taxon>
        <taxon>ecological metagenomes</taxon>
    </lineage>
</organism>